<dbReference type="Proteomes" id="UP000296159">
    <property type="component" value="Unassembled WGS sequence"/>
</dbReference>
<feature type="transmembrane region" description="Helical" evidence="1">
    <location>
        <begin position="21"/>
        <end position="42"/>
    </location>
</feature>
<dbReference type="EMBL" id="QDKH01000047">
    <property type="protein sequence ID" value="PWC09653.1"/>
    <property type="molecule type" value="Genomic_DNA"/>
</dbReference>
<name>A0A2U1TJQ7_9GAMM</name>
<sequence length="45" mass="5486">MIDFSKLIRELRVMGEKLPNWKFLLIWAVFFLFGLSSLINAVRWW</sequence>
<evidence type="ECO:0000313" key="2">
    <source>
        <dbReference type="EMBL" id="PWC09653.1"/>
    </source>
</evidence>
<accession>A0A2U1TJQ7</accession>
<dbReference type="AlphaFoldDB" id="A0A2U1TJQ7"/>
<keyword evidence="1" id="KW-1133">Transmembrane helix</keyword>
<gene>
    <name evidence="2" type="ORF">DDT56_23455</name>
</gene>
<protein>
    <submittedName>
        <fullName evidence="2">Uncharacterized protein</fullName>
    </submittedName>
</protein>
<proteinExistence type="predicted"/>
<evidence type="ECO:0000256" key="1">
    <source>
        <dbReference type="SAM" id="Phobius"/>
    </source>
</evidence>
<keyword evidence="1" id="KW-0812">Transmembrane</keyword>
<keyword evidence="3" id="KW-1185">Reference proteome</keyword>
<organism evidence="2 3">
    <name type="scientific">Brenneria corticis</name>
    <dbReference type="NCBI Taxonomy" id="2173106"/>
    <lineage>
        <taxon>Bacteria</taxon>
        <taxon>Pseudomonadati</taxon>
        <taxon>Pseudomonadota</taxon>
        <taxon>Gammaproteobacteria</taxon>
        <taxon>Enterobacterales</taxon>
        <taxon>Pectobacteriaceae</taxon>
        <taxon>Brenneria</taxon>
    </lineage>
</organism>
<keyword evidence="1" id="KW-0472">Membrane</keyword>
<evidence type="ECO:0000313" key="3">
    <source>
        <dbReference type="Proteomes" id="UP000296159"/>
    </source>
</evidence>
<comment type="caution">
    <text evidence="2">The sequence shown here is derived from an EMBL/GenBank/DDBJ whole genome shotgun (WGS) entry which is preliminary data.</text>
</comment>
<reference evidence="2 3" key="1">
    <citation type="submission" date="2018-04" db="EMBL/GenBank/DDBJ databases">
        <title>Brenneria corticis sp.nov.</title>
        <authorList>
            <person name="Li Y."/>
        </authorList>
    </citation>
    <scope>NUCLEOTIDE SEQUENCE [LARGE SCALE GENOMIC DNA]</scope>
    <source>
        <strain evidence="2 3">CFCC 11842</strain>
    </source>
</reference>